<keyword evidence="1" id="KW-0472">Membrane</keyword>
<evidence type="ECO:0000313" key="2">
    <source>
        <dbReference type="EMBL" id="KNY25680.1"/>
    </source>
</evidence>
<name>A0A0L6JIW9_9FIRM</name>
<organism evidence="2 3">
    <name type="scientific">Pseudobacteroides cellulosolvens ATCC 35603 = DSM 2933</name>
    <dbReference type="NCBI Taxonomy" id="398512"/>
    <lineage>
        <taxon>Bacteria</taxon>
        <taxon>Bacillati</taxon>
        <taxon>Bacillota</taxon>
        <taxon>Clostridia</taxon>
        <taxon>Eubacteriales</taxon>
        <taxon>Oscillospiraceae</taxon>
        <taxon>Pseudobacteroides</taxon>
    </lineage>
</organism>
<feature type="transmembrane region" description="Helical" evidence="1">
    <location>
        <begin position="45"/>
        <end position="65"/>
    </location>
</feature>
<dbReference type="EMBL" id="LGTC01000001">
    <property type="protein sequence ID" value="KNY25680.1"/>
    <property type="molecule type" value="Genomic_DNA"/>
</dbReference>
<reference evidence="3" key="1">
    <citation type="submission" date="2015-07" db="EMBL/GenBank/DDBJ databases">
        <title>Near-Complete Genome Sequence of the Cellulolytic Bacterium Bacteroides (Pseudobacteroides) cellulosolvens ATCC 35603.</title>
        <authorList>
            <person name="Dassa B."/>
            <person name="Utturkar S.M."/>
            <person name="Klingeman D.M."/>
            <person name="Hurt R.A."/>
            <person name="Keller M."/>
            <person name="Xu J."/>
            <person name="Reddy Y.H.K."/>
            <person name="Borovok I."/>
            <person name="Grinberg I.R."/>
            <person name="Lamed R."/>
            <person name="Zhivin O."/>
            <person name="Bayer E.A."/>
            <person name="Brown S.D."/>
        </authorList>
    </citation>
    <scope>NUCLEOTIDE SEQUENCE [LARGE SCALE GENOMIC DNA]</scope>
    <source>
        <strain evidence="3">DSM 2933</strain>
    </source>
</reference>
<keyword evidence="1" id="KW-0812">Transmembrane</keyword>
<dbReference type="STRING" id="398512.Bccel_0940"/>
<keyword evidence="3" id="KW-1185">Reference proteome</keyword>
<gene>
    <name evidence="2" type="ORF">Bccel_0940</name>
</gene>
<evidence type="ECO:0000256" key="1">
    <source>
        <dbReference type="SAM" id="Phobius"/>
    </source>
</evidence>
<protein>
    <submittedName>
        <fullName evidence="2">Uncharacterized protein</fullName>
    </submittedName>
</protein>
<keyword evidence="1" id="KW-1133">Transmembrane helix</keyword>
<sequence length="66" mass="7837">MYLTSVKICDIVIAEIYYQYLYNTNRIIILIIIVNAISKKSNISFINFFFVNLFLLISLFFIFNIT</sequence>
<comment type="caution">
    <text evidence="2">The sequence shown here is derived from an EMBL/GenBank/DDBJ whole genome shotgun (WGS) entry which is preliminary data.</text>
</comment>
<evidence type="ECO:0000313" key="3">
    <source>
        <dbReference type="Proteomes" id="UP000036923"/>
    </source>
</evidence>
<feature type="transmembrane region" description="Helical" evidence="1">
    <location>
        <begin position="20"/>
        <end position="38"/>
    </location>
</feature>
<dbReference type="AlphaFoldDB" id="A0A0L6JIW9"/>
<proteinExistence type="predicted"/>
<dbReference type="Proteomes" id="UP000036923">
    <property type="component" value="Unassembled WGS sequence"/>
</dbReference>
<accession>A0A0L6JIW9</accession>